<dbReference type="InterPro" id="IPR014001">
    <property type="entry name" value="Helicase_ATP-bd"/>
</dbReference>
<keyword evidence="7" id="KW-0694">RNA-binding</keyword>
<dbReference type="PANTHER" id="PTHR47958">
    <property type="entry name" value="ATP-DEPENDENT RNA HELICASE DBP3"/>
    <property type="match status" value="1"/>
</dbReference>
<evidence type="ECO:0000256" key="10">
    <source>
        <dbReference type="ARBA" id="ARBA00047984"/>
    </source>
</evidence>
<evidence type="ECO:0000259" key="15">
    <source>
        <dbReference type="PROSITE" id="PS51194"/>
    </source>
</evidence>
<evidence type="ECO:0000313" key="18">
    <source>
        <dbReference type="Proteomes" id="UP000683360"/>
    </source>
</evidence>
<dbReference type="FunFam" id="3.40.50.300:FF:000089">
    <property type="entry name" value="Eukaryotic initiation factor 4A-II"/>
    <property type="match status" value="1"/>
</dbReference>
<reference evidence="17" key="1">
    <citation type="submission" date="2021-03" db="EMBL/GenBank/DDBJ databases">
        <authorList>
            <person name="Bekaert M."/>
        </authorList>
    </citation>
    <scope>NUCLEOTIDE SEQUENCE</scope>
</reference>
<feature type="domain" description="Helicase ATP-binding" evidence="14">
    <location>
        <begin position="165"/>
        <end position="346"/>
    </location>
</feature>
<keyword evidence="18" id="KW-1185">Reference proteome</keyword>
<feature type="region of interest" description="Disordered" evidence="13">
    <location>
        <begin position="1"/>
        <end position="116"/>
    </location>
</feature>
<dbReference type="SUPFAM" id="SSF52540">
    <property type="entry name" value="P-loop containing nucleoside triphosphate hydrolases"/>
    <property type="match status" value="2"/>
</dbReference>
<protein>
    <recommendedName>
        <fullName evidence="1">RNA helicase</fullName>
        <ecNumber evidence="1">3.6.4.13</ecNumber>
    </recommendedName>
</protein>
<dbReference type="PROSITE" id="PS51195">
    <property type="entry name" value="Q_MOTIF"/>
    <property type="match status" value="1"/>
</dbReference>
<dbReference type="PROSITE" id="PS51194">
    <property type="entry name" value="HELICASE_CTER"/>
    <property type="match status" value="1"/>
</dbReference>
<dbReference type="GO" id="GO:0003723">
    <property type="term" value="F:RNA binding"/>
    <property type="evidence" value="ECO:0007669"/>
    <property type="project" value="UniProtKB-KW"/>
</dbReference>
<evidence type="ECO:0000256" key="7">
    <source>
        <dbReference type="ARBA" id="ARBA00022884"/>
    </source>
</evidence>
<gene>
    <name evidence="17" type="ORF">MEDL_16796</name>
</gene>
<dbReference type="EC" id="3.6.4.13" evidence="1"/>
<evidence type="ECO:0000256" key="3">
    <source>
        <dbReference type="ARBA" id="ARBA00022741"/>
    </source>
</evidence>
<dbReference type="GO" id="GO:0005524">
    <property type="term" value="F:ATP binding"/>
    <property type="evidence" value="ECO:0007669"/>
    <property type="project" value="UniProtKB-KW"/>
</dbReference>
<dbReference type="OrthoDB" id="10265785at2759"/>
<evidence type="ECO:0000256" key="9">
    <source>
        <dbReference type="ARBA" id="ARBA00024352"/>
    </source>
</evidence>
<evidence type="ECO:0000256" key="6">
    <source>
        <dbReference type="ARBA" id="ARBA00022840"/>
    </source>
</evidence>
<sequence length="481" mass="54414">MSVSKVEFKKTDHFDFTASEGSPPQGGGYKRDPSYIDSGPQRRNRKIRNSPPRDNVDGEGDGRGSPNDNSGEYSGKRSPVYTSEQNDENMSFNPEDGEGGSRPRGNFSSEGSKNDEYSAEAGGIIQSNWDEVVDNFDDMKLREELLRGIYAYGFEKPSAIQQRAIIPCIKGRDVIAQAQSGTGKTATFSIAILQQIDIALKECQALVLAPTRELAMQIQKVVIALGDYMGAQCHACIGGTNVREDMHKLSTGVHIVVGTPGRVYDMINRRALNPRSIKLFVLDEADEMLSRGFKDQIYDVFRFMPEDTQNLSHSELQDLYCVQLVYTGHNATMLLMLDVTQKFMRDPIRILVKKEELTLEGIRQFYIQVEREEWKLDTLCDLYETLTITQAVIFCNTRRKVDWLTDKMLSRDFTVSAMELTSDRTFTTEQQKDQIGRGGRFGRKGVAINFVTQEDIRTLKDIEQFYNTQIEEMPMDVADLI</sequence>
<evidence type="ECO:0000256" key="2">
    <source>
        <dbReference type="ARBA" id="ARBA00022540"/>
    </source>
</evidence>
<dbReference type="InterPro" id="IPR011545">
    <property type="entry name" value="DEAD/DEAH_box_helicase_dom"/>
</dbReference>
<dbReference type="AlphaFoldDB" id="A0A8S3R558"/>
<dbReference type="InterPro" id="IPR044728">
    <property type="entry name" value="EIF4A_DEADc"/>
</dbReference>
<dbReference type="EMBL" id="CAJPWZ010000882">
    <property type="protein sequence ID" value="CAG2202212.1"/>
    <property type="molecule type" value="Genomic_DNA"/>
</dbReference>
<organism evidence="17 18">
    <name type="scientific">Mytilus edulis</name>
    <name type="common">Blue mussel</name>
    <dbReference type="NCBI Taxonomy" id="6550"/>
    <lineage>
        <taxon>Eukaryota</taxon>
        <taxon>Metazoa</taxon>
        <taxon>Spiralia</taxon>
        <taxon>Lophotrochozoa</taxon>
        <taxon>Mollusca</taxon>
        <taxon>Bivalvia</taxon>
        <taxon>Autobranchia</taxon>
        <taxon>Pteriomorphia</taxon>
        <taxon>Mytilida</taxon>
        <taxon>Mytiloidea</taxon>
        <taxon>Mytilidae</taxon>
        <taxon>Mytilinae</taxon>
        <taxon>Mytilus</taxon>
    </lineage>
</organism>
<keyword evidence="2" id="KW-0396">Initiation factor</keyword>
<dbReference type="InterPro" id="IPR014014">
    <property type="entry name" value="RNA_helicase_DEAD_Q_motif"/>
</dbReference>
<feature type="compositionally biased region" description="Basic and acidic residues" evidence="13">
    <location>
        <begin position="1"/>
        <end position="15"/>
    </location>
</feature>
<name>A0A8S3R558_MYTED</name>
<dbReference type="Pfam" id="PF00270">
    <property type="entry name" value="DEAD"/>
    <property type="match status" value="1"/>
</dbReference>
<dbReference type="PROSITE" id="PS00039">
    <property type="entry name" value="DEAD_ATP_HELICASE"/>
    <property type="match status" value="1"/>
</dbReference>
<feature type="compositionally biased region" description="Polar residues" evidence="13">
    <location>
        <begin position="80"/>
        <end position="92"/>
    </location>
</feature>
<evidence type="ECO:0000256" key="1">
    <source>
        <dbReference type="ARBA" id="ARBA00012552"/>
    </source>
</evidence>
<accession>A0A8S3R558</accession>
<dbReference type="GO" id="GO:0003724">
    <property type="term" value="F:RNA helicase activity"/>
    <property type="evidence" value="ECO:0007669"/>
    <property type="project" value="UniProtKB-EC"/>
</dbReference>
<dbReference type="Gene3D" id="3.40.50.300">
    <property type="entry name" value="P-loop containing nucleotide triphosphate hydrolases"/>
    <property type="match status" value="3"/>
</dbReference>
<comment type="catalytic activity">
    <reaction evidence="10">
        <text>ATP + H2O = ADP + phosphate + H(+)</text>
        <dbReference type="Rhea" id="RHEA:13065"/>
        <dbReference type="ChEBI" id="CHEBI:15377"/>
        <dbReference type="ChEBI" id="CHEBI:15378"/>
        <dbReference type="ChEBI" id="CHEBI:30616"/>
        <dbReference type="ChEBI" id="CHEBI:43474"/>
        <dbReference type="ChEBI" id="CHEBI:456216"/>
        <dbReference type="EC" id="3.6.4.13"/>
    </reaction>
</comment>
<dbReference type="GO" id="GO:0003743">
    <property type="term" value="F:translation initiation factor activity"/>
    <property type="evidence" value="ECO:0007669"/>
    <property type="project" value="UniProtKB-KW"/>
</dbReference>
<dbReference type="CDD" id="cd18046">
    <property type="entry name" value="DEADc_EIF4AII_EIF4AI_DDX2"/>
    <property type="match status" value="1"/>
</dbReference>
<evidence type="ECO:0000256" key="8">
    <source>
        <dbReference type="ARBA" id="ARBA00022917"/>
    </source>
</evidence>
<keyword evidence="3 12" id="KW-0547">Nucleotide-binding</keyword>
<dbReference type="Proteomes" id="UP000683360">
    <property type="component" value="Unassembled WGS sequence"/>
</dbReference>
<keyword evidence="6 12" id="KW-0067">ATP-binding</keyword>
<dbReference type="GO" id="GO:0016787">
    <property type="term" value="F:hydrolase activity"/>
    <property type="evidence" value="ECO:0007669"/>
    <property type="project" value="UniProtKB-KW"/>
</dbReference>
<dbReference type="InterPro" id="IPR001650">
    <property type="entry name" value="Helicase_C-like"/>
</dbReference>
<evidence type="ECO:0000256" key="5">
    <source>
        <dbReference type="ARBA" id="ARBA00022806"/>
    </source>
</evidence>
<evidence type="ECO:0000256" key="11">
    <source>
        <dbReference type="PROSITE-ProRule" id="PRU00552"/>
    </source>
</evidence>
<comment type="similarity">
    <text evidence="9">Belongs to the DEAD box helicase family. eIF4A subfamily.</text>
</comment>
<keyword evidence="8" id="KW-0648">Protein biosynthesis</keyword>
<evidence type="ECO:0000259" key="16">
    <source>
        <dbReference type="PROSITE" id="PS51195"/>
    </source>
</evidence>
<feature type="domain" description="DEAD-box RNA helicase Q" evidence="16">
    <location>
        <begin position="134"/>
        <end position="162"/>
    </location>
</feature>
<dbReference type="InterPro" id="IPR000629">
    <property type="entry name" value="RNA-helicase_DEAD-box_CS"/>
</dbReference>
<evidence type="ECO:0000313" key="17">
    <source>
        <dbReference type="EMBL" id="CAG2202212.1"/>
    </source>
</evidence>
<evidence type="ECO:0000256" key="13">
    <source>
        <dbReference type="SAM" id="MobiDB-lite"/>
    </source>
</evidence>
<keyword evidence="4 12" id="KW-0378">Hydrolase</keyword>
<dbReference type="InterPro" id="IPR027417">
    <property type="entry name" value="P-loop_NTPase"/>
</dbReference>
<evidence type="ECO:0000256" key="12">
    <source>
        <dbReference type="RuleBase" id="RU000492"/>
    </source>
</evidence>
<comment type="caution">
    <text evidence="17">The sequence shown here is derived from an EMBL/GenBank/DDBJ whole genome shotgun (WGS) entry which is preliminary data.</text>
</comment>
<feature type="domain" description="Helicase C-terminal" evidence="15">
    <location>
        <begin position="315"/>
        <end position="481"/>
    </location>
</feature>
<dbReference type="PROSITE" id="PS51192">
    <property type="entry name" value="HELICASE_ATP_BIND_1"/>
    <property type="match status" value="1"/>
</dbReference>
<dbReference type="SMART" id="SM00487">
    <property type="entry name" value="DEXDc"/>
    <property type="match status" value="1"/>
</dbReference>
<evidence type="ECO:0000256" key="4">
    <source>
        <dbReference type="ARBA" id="ARBA00022801"/>
    </source>
</evidence>
<keyword evidence="5 12" id="KW-0347">Helicase</keyword>
<feature type="short sequence motif" description="Q motif" evidence="11">
    <location>
        <begin position="134"/>
        <end position="162"/>
    </location>
</feature>
<proteinExistence type="inferred from homology"/>
<evidence type="ECO:0000259" key="14">
    <source>
        <dbReference type="PROSITE" id="PS51192"/>
    </source>
</evidence>